<comment type="caution">
    <text evidence="7">The sequence shown here is derived from an EMBL/GenBank/DDBJ whole genome shotgun (WGS) entry which is preliminary data.</text>
</comment>
<proteinExistence type="predicted"/>
<dbReference type="EMBL" id="JAHZUY010000015">
    <property type="protein sequence ID" value="MBW8269484.1"/>
    <property type="molecule type" value="Genomic_DNA"/>
</dbReference>
<dbReference type="Pfam" id="PF00072">
    <property type="entry name" value="Response_reg"/>
    <property type="match status" value="1"/>
</dbReference>
<dbReference type="PROSITE" id="PS50110">
    <property type="entry name" value="RESPONSE_REGULATORY"/>
    <property type="match status" value="1"/>
</dbReference>
<dbReference type="Proteomes" id="UP001519924">
    <property type="component" value="Unassembled WGS sequence"/>
</dbReference>
<evidence type="ECO:0000313" key="8">
    <source>
        <dbReference type="Proteomes" id="UP001519924"/>
    </source>
</evidence>
<dbReference type="SMART" id="SM00448">
    <property type="entry name" value="REC"/>
    <property type="match status" value="1"/>
</dbReference>
<dbReference type="SUPFAM" id="SSF46894">
    <property type="entry name" value="C-terminal effector domain of the bipartite response regulators"/>
    <property type="match status" value="1"/>
</dbReference>
<dbReference type="InterPro" id="IPR000792">
    <property type="entry name" value="Tscrpt_reg_LuxR_C"/>
</dbReference>
<dbReference type="SMART" id="SM00421">
    <property type="entry name" value="HTH_LUXR"/>
    <property type="match status" value="1"/>
</dbReference>
<keyword evidence="8" id="KW-1185">Reference proteome</keyword>
<keyword evidence="2" id="KW-0238">DNA-binding</keyword>
<dbReference type="SUPFAM" id="SSF52172">
    <property type="entry name" value="CheY-like"/>
    <property type="match status" value="1"/>
</dbReference>
<reference evidence="7 8" key="1">
    <citation type="submission" date="2021-08" db="EMBL/GenBank/DDBJ databases">
        <title>Caldovatus sediminis gen. nov., sp. nov., a moderately thermophilic bacterium isolated from a hot spring.</title>
        <authorList>
            <person name="Hu C.-J."/>
            <person name="Li W.-J."/>
            <person name="Xian W.-D."/>
        </authorList>
    </citation>
    <scope>NUCLEOTIDE SEQUENCE [LARGE SCALE GENOMIC DNA]</scope>
    <source>
        <strain evidence="7 8">SYSU G05006</strain>
    </source>
</reference>
<keyword evidence="4" id="KW-0597">Phosphoprotein</keyword>
<evidence type="ECO:0000256" key="1">
    <source>
        <dbReference type="ARBA" id="ARBA00023015"/>
    </source>
</evidence>
<dbReference type="InterPro" id="IPR001789">
    <property type="entry name" value="Sig_transdc_resp-reg_receiver"/>
</dbReference>
<dbReference type="InterPro" id="IPR011006">
    <property type="entry name" value="CheY-like_superfamily"/>
</dbReference>
<evidence type="ECO:0000313" key="7">
    <source>
        <dbReference type="EMBL" id="MBW8269484.1"/>
    </source>
</evidence>
<evidence type="ECO:0000256" key="2">
    <source>
        <dbReference type="ARBA" id="ARBA00023125"/>
    </source>
</evidence>
<keyword evidence="3" id="KW-0804">Transcription</keyword>
<dbReference type="PANTHER" id="PTHR44688">
    <property type="entry name" value="DNA-BINDING TRANSCRIPTIONAL ACTIVATOR DEVR_DOSR"/>
    <property type="match status" value="1"/>
</dbReference>
<dbReference type="InterPro" id="IPR036388">
    <property type="entry name" value="WH-like_DNA-bd_sf"/>
</dbReference>
<feature type="domain" description="HTH luxR-type" evidence="5">
    <location>
        <begin position="136"/>
        <end position="201"/>
    </location>
</feature>
<accession>A0ABS7F1K6</accession>
<evidence type="ECO:0000259" key="5">
    <source>
        <dbReference type="PROSITE" id="PS50043"/>
    </source>
</evidence>
<name>A0ABS7F1K6_9PROT</name>
<gene>
    <name evidence="7" type="ORF">K1J50_08290</name>
</gene>
<feature type="domain" description="Response regulatory" evidence="6">
    <location>
        <begin position="6"/>
        <end position="120"/>
    </location>
</feature>
<dbReference type="CDD" id="cd06170">
    <property type="entry name" value="LuxR_C_like"/>
    <property type="match status" value="1"/>
</dbReference>
<protein>
    <submittedName>
        <fullName evidence="7">Response regulator</fullName>
    </submittedName>
</protein>
<feature type="modified residue" description="4-aspartylphosphate" evidence="4">
    <location>
        <position position="55"/>
    </location>
</feature>
<dbReference type="Gene3D" id="1.10.10.10">
    <property type="entry name" value="Winged helix-like DNA-binding domain superfamily/Winged helix DNA-binding domain"/>
    <property type="match status" value="1"/>
</dbReference>
<evidence type="ECO:0000259" key="6">
    <source>
        <dbReference type="PROSITE" id="PS50110"/>
    </source>
</evidence>
<sequence>MAEDAAVHVIDDDDAVRHSLAFLFESAGLAVRTYETAEIFLGVATRLTAGCVLTDVRMPGMDGLALQRRLLELEVPLPVIVMTGHGDRPVAIQALAAGAAAFIEKPFDDEVLLAAVRAALGAGPRASGPDGWDAGVAVRLSVLTPLERQVLQHLVAGRPTNAIARALGTSPHAVERHRAGVMEKMGVRSLAELLRLALRGAVAAGPGMVLDEARED</sequence>
<organism evidence="7 8">
    <name type="scientific">Caldovatus aquaticus</name>
    <dbReference type="NCBI Taxonomy" id="2865671"/>
    <lineage>
        <taxon>Bacteria</taxon>
        <taxon>Pseudomonadati</taxon>
        <taxon>Pseudomonadota</taxon>
        <taxon>Alphaproteobacteria</taxon>
        <taxon>Acetobacterales</taxon>
        <taxon>Roseomonadaceae</taxon>
        <taxon>Caldovatus</taxon>
    </lineage>
</organism>
<dbReference type="RefSeq" id="WP_220117237.1">
    <property type="nucleotide sequence ID" value="NZ_JAHZUY010000015.1"/>
</dbReference>
<keyword evidence="1" id="KW-0805">Transcription regulation</keyword>
<dbReference type="PANTHER" id="PTHR44688:SF16">
    <property type="entry name" value="DNA-BINDING TRANSCRIPTIONAL ACTIVATOR DEVR_DOSR"/>
    <property type="match status" value="1"/>
</dbReference>
<dbReference type="Pfam" id="PF00196">
    <property type="entry name" value="GerE"/>
    <property type="match status" value="1"/>
</dbReference>
<dbReference type="Gene3D" id="3.40.50.2300">
    <property type="match status" value="1"/>
</dbReference>
<evidence type="ECO:0000256" key="4">
    <source>
        <dbReference type="PROSITE-ProRule" id="PRU00169"/>
    </source>
</evidence>
<dbReference type="InterPro" id="IPR016032">
    <property type="entry name" value="Sig_transdc_resp-reg_C-effctor"/>
</dbReference>
<dbReference type="PRINTS" id="PR00038">
    <property type="entry name" value="HTHLUXR"/>
</dbReference>
<evidence type="ECO:0000256" key="3">
    <source>
        <dbReference type="ARBA" id="ARBA00023163"/>
    </source>
</evidence>
<dbReference type="PROSITE" id="PS50043">
    <property type="entry name" value="HTH_LUXR_2"/>
    <property type="match status" value="1"/>
</dbReference>